<dbReference type="AlphaFoldDB" id="A0A026VYJ4"/>
<organism evidence="2 3">
    <name type="scientific">Ooceraea biroi</name>
    <name type="common">Clonal raider ant</name>
    <name type="synonym">Cerapachys biroi</name>
    <dbReference type="NCBI Taxonomy" id="2015173"/>
    <lineage>
        <taxon>Eukaryota</taxon>
        <taxon>Metazoa</taxon>
        <taxon>Ecdysozoa</taxon>
        <taxon>Arthropoda</taxon>
        <taxon>Hexapoda</taxon>
        <taxon>Insecta</taxon>
        <taxon>Pterygota</taxon>
        <taxon>Neoptera</taxon>
        <taxon>Endopterygota</taxon>
        <taxon>Hymenoptera</taxon>
        <taxon>Apocrita</taxon>
        <taxon>Aculeata</taxon>
        <taxon>Formicoidea</taxon>
        <taxon>Formicidae</taxon>
        <taxon>Dorylinae</taxon>
        <taxon>Ooceraea</taxon>
    </lineage>
</organism>
<reference evidence="2 3" key="1">
    <citation type="journal article" date="2014" name="Curr. Biol.">
        <title>The genome of the clonal raider ant Cerapachys biroi.</title>
        <authorList>
            <person name="Oxley P.R."/>
            <person name="Ji L."/>
            <person name="Fetter-Pruneda I."/>
            <person name="McKenzie S.K."/>
            <person name="Li C."/>
            <person name="Hu H."/>
            <person name="Zhang G."/>
            <person name="Kronauer D.J."/>
        </authorList>
    </citation>
    <scope>NUCLEOTIDE SEQUENCE [LARGE SCALE GENOMIC DNA]</scope>
</reference>
<sequence length="116" mass="12504">MVAAAAVAATAIGGVVQVGGTGSWNRRVVYGYEGDAVEAEELSVDHPRDHGGDPMVRRWGVRTSTGTAPPSFIQRSGRLVEVVVRAPQPRQLEARAEPLRLGVSELCEKEGQRKRE</sequence>
<proteinExistence type="predicted"/>
<name>A0A026VYJ4_OOCBI</name>
<protein>
    <submittedName>
        <fullName evidence="2">Uncharacterized protein</fullName>
    </submittedName>
</protein>
<evidence type="ECO:0000313" key="3">
    <source>
        <dbReference type="Proteomes" id="UP000053097"/>
    </source>
</evidence>
<dbReference type="EMBL" id="KK107575">
    <property type="protein sequence ID" value="EZA48725.1"/>
    <property type="molecule type" value="Genomic_DNA"/>
</dbReference>
<accession>A0A026VYJ4</accession>
<evidence type="ECO:0000256" key="1">
    <source>
        <dbReference type="SAM" id="MobiDB-lite"/>
    </source>
</evidence>
<feature type="region of interest" description="Disordered" evidence="1">
    <location>
        <begin position="45"/>
        <end position="72"/>
    </location>
</feature>
<keyword evidence="3" id="KW-1185">Reference proteome</keyword>
<gene>
    <name evidence="2" type="ORF">X777_12883</name>
</gene>
<feature type="compositionally biased region" description="Basic and acidic residues" evidence="1">
    <location>
        <begin position="45"/>
        <end position="56"/>
    </location>
</feature>
<dbReference type="Proteomes" id="UP000053097">
    <property type="component" value="Unassembled WGS sequence"/>
</dbReference>
<evidence type="ECO:0000313" key="2">
    <source>
        <dbReference type="EMBL" id="EZA48725.1"/>
    </source>
</evidence>